<dbReference type="InterPro" id="IPR013783">
    <property type="entry name" value="Ig-like_fold"/>
</dbReference>
<evidence type="ECO:0000313" key="4">
    <source>
        <dbReference type="EMBL" id="PBC33565.1"/>
    </source>
</evidence>
<dbReference type="EMBL" id="KZ288201">
    <property type="protein sequence ID" value="PBC33565.1"/>
    <property type="molecule type" value="Genomic_DNA"/>
</dbReference>
<accession>A0A2A3EP78</accession>
<sequence length="340" mass="38323">MYANAESFRSRHPPDSNDLKIKVFAPTDVPLALECANKSAGEKLLWYKERVLIHTALAGNEDLIKLDNETGVLELLKTSDVLYGNYTCKGTNSSTEYRIVPRPTAYMPDSTSVVEGEKLHLTCAGKQNPGIKVSWKFGDQNYTRSMGRVKLGWDHERNIYGAILMVDNIEMNDRGNVYCRVSYNWSDTAENHMAEAHTFLRVKDKLAALWPFLGICAEVVILCAIILVYEKKRNKAELEESDTDQSPDTGPSRRDDRLEYYIPLHGPLPPSELPVDPPVTPSKPEFPGHRAIQQLLFSKESRRSSAPARLTSQHQTKTPTLDKESEEVDNKQRMNESDAG</sequence>
<dbReference type="Pfam" id="PF00047">
    <property type="entry name" value="ig"/>
    <property type="match status" value="1"/>
</dbReference>
<dbReference type="SUPFAM" id="SSF48726">
    <property type="entry name" value="Immunoglobulin"/>
    <property type="match status" value="1"/>
</dbReference>
<gene>
    <name evidence="4" type="ORF">APICC_06944</name>
</gene>
<evidence type="ECO:0000259" key="3">
    <source>
        <dbReference type="PROSITE" id="PS50835"/>
    </source>
</evidence>
<keyword evidence="2" id="KW-0472">Membrane</keyword>
<dbReference type="OrthoDB" id="5970915at2759"/>
<evidence type="ECO:0000313" key="5">
    <source>
        <dbReference type="Proteomes" id="UP000242457"/>
    </source>
</evidence>
<evidence type="ECO:0000256" key="2">
    <source>
        <dbReference type="SAM" id="Phobius"/>
    </source>
</evidence>
<feature type="transmembrane region" description="Helical" evidence="2">
    <location>
        <begin position="208"/>
        <end position="229"/>
    </location>
</feature>
<dbReference type="PROSITE" id="PS50835">
    <property type="entry name" value="IG_LIKE"/>
    <property type="match status" value="1"/>
</dbReference>
<dbReference type="InterPro" id="IPR036179">
    <property type="entry name" value="Ig-like_dom_sf"/>
</dbReference>
<evidence type="ECO:0000256" key="1">
    <source>
        <dbReference type="SAM" id="MobiDB-lite"/>
    </source>
</evidence>
<keyword evidence="5" id="KW-1185">Reference proteome</keyword>
<feature type="region of interest" description="Disordered" evidence="1">
    <location>
        <begin position="263"/>
        <end position="340"/>
    </location>
</feature>
<keyword evidence="2" id="KW-0812">Transmembrane</keyword>
<proteinExistence type="predicted"/>
<keyword evidence="2" id="KW-1133">Transmembrane helix</keyword>
<dbReference type="Gene3D" id="2.60.40.10">
    <property type="entry name" value="Immunoglobulins"/>
    <property type="match status" value="1"/>
</dbReference>
<dbReference type="InterPro" id="IPR013151">
    <property type="entry name" value="Immunoglobulin_dom"/>
</dbReference>
<feature type="compositionally biased region" description="Pro residues" evidence="1">
    <location>
        <begin position="266"/>
        <end position="281"/>
    </location>
</feature>
<organism evidence="4 5">
    <name type="scientific">Apis cerana cerana</name>
    <name type="common">Oriental honeybee</name>
    <dbReference type="NCBI Taxonomy" id="94128"/>
    <lineage>
        <taxon>Eukaryota</taxon>
        <taxon>Metazoa</taxon>
        <taxon>Ecdysozoa</taxon>
        <taxon>Arthropoda</taxon>
        <taxon>Hexapoda</taxon>
        <taxon>Insecta</taxon>
        <taxon>Pterygota</taxon>
        <taxon>Neoptera</taxon>
        <taxon>Endopterygota</taxon>
        <taxon>Hymenoptera</taxon>
        <taxon>Apocrita</taxon>
        <taxon>Aculeata</taxon>
        <taxon>Apoidea</taxon>
        <taxon>Anthophila</taxon>
        <taxon>Apidae</taxon>
        <taxon>Apis</taxon>
    </lineage>
</organism>
<dbReference type="InterPro" id="IPR003599">
    <property type="entry name" value="Ig_sub"/>
</dbReference>
<feature type="compositionally biased region" description="Polar residues" evidence="1">
    <location>
        <begin position="310"/>
        <end position="319"/>
    </location>
</feature>
<feature type="region of interest" description="Disordered" evidence="1">
    <location>
        <begin position="236"/>
        <end position="255"/>
    </location>
</feature>
<dbReference type="AlphaFoldDB" id="A0A2A3EP78"/>
<name>A0A2A3EP78_APICC</name>
<protein>
    <submittedName>
        <fullName evidence="4">Basigin</fullName>
    </submittedName>
</protein>
<feature type="compositionally biased region" description="Basic and acidic residues" evidence="1">
    <location>
        <begin position="320"/>
        <end position="340"/>
    </location>
</feature>
<dbReference type="Proteomes" id="UP000242457">
    <property type="component" value="Unassembled WGS sequence"/>
</dbReference>
<dbReference type="SMART" id="SM00409">
    <property type="entry name" value="IG"/>
    <property type="match status" value="1"/>
</dbReference>
<reference evidence="4 5" key="1">
    <citation type="submission" date="2014-07" db="EMBL/GenBank/DDBJ databases">
        <title>Genomic and transcriptomic analysis on Apis cerana provide comprehensive insights into honey bee biology.</title>
        <authorList>
            <person name="Diao Q."/>
            <person name="Sun L."/>
            <person name="Zheng H."/>
            <person name="Zheng H."/>
            <person name="Xu S."/>
            <person name="Wang S."/>
            <person name="Zeng Z."/>
            <person name="Hu F."/>
            <person name="Su S."/>
            <person name="Wu J."/>
        </authorList>
    </citation>
    <scope>NUCLEOTIDE SEQUENCE [LARGE SCALE GENOMIC DNA]</scope>
    <source>
        <tissue evidence="4">Pupae without intestine</tissue>
    </source>
</reference>
<feature type="domain" description="Ig-like" evidence="3">
    <location>
        <begin position="101"/>
        <end position="197"/>
    </location>
</feature>
<dbReference type="InterPro" id="IPR007110">
    <property type="entry name" value="Ig-like_dom"/>
</dbReference>
<dbReference type="STRING" id="94128.A0A2A3EP78"/>